<feature type="region of interest" description="Disordered" evidence="1">
    <location>
        <begin position="373"/>
        <end position="510"/>
    </location>
</feature>
<protein>
    <submittedName>
        <fullName evidence="2">Uncharacterized protein</fullName>
    </submittedName>
</protein>
<dbReference type="Ensembl" id="ENSEBUT00000002409.1">
    <property type="protein sequence ID" value="ENSEBUP00000002063.1"/>
    <property type="gene ID" value="ENSEBUG00000001618.1"/>
</dbReference>
<feature type="compositionally biased region" description="Pro residues" evidence="1">
    <location>
        <begin position="147"/>
        <end position="162"/>
    </location>
</feature>
<sequence>MKSLTECKCEKLWLDKRGESFKIENKYKGNLAFNFWIHYVEFYYSHCVLNSACLASFLLDKLNESFWRPSEKRHTFGSSKQCSAALLRGTFCVYVVKPTTLKNTFSSERQCIFALMCRLTDLEQKFIMAQQMALKPALDRPDRFGPPGAPPPLGPSPVPLRPSPLMRRGPHLQDNSYGPSPVSGGRPSPPLMMVDGPLRPPSVSSSHGGYPKDAGPRGAPLPPSQYDRPGPGFPSERGSPTSLPHPMLHPGPWDRRPGPPPFYGPPLPNAQIVRVSGRVSAPMEMEIARDARYSPPMPNFRPMQPPVTMALQGSPVSSAESLLNSAPPSNGAPGAIATTNTNLPIRGPFPGIRGPPPLLARCTYVGPPPFMGGRPPPMPPPMGRRPLPMGFPPPPPPPLVPPMGHPPYMNPPYTRFPPPRGPYLPPEVMGVRGPQPPSPSGRSVPAYLDSLGRAPGPPPPQGGQLPPRGVLPRPDPSSLDQGSSCPQQPTHLPQPPPSAARPPDDNSAGV</sequence>
<reference evidence="2" key="1">
    <citation type="submission" date="2025-08" db="UniProtKB">
        <authorList>
            <consortium name="Ensembl"/>
        </authorList>
    </citation>
    <scope>IDENTIFICATION</scope>
</reference>
<name>A0A8C4N6H9_EPTBU</name>
<dbReference type="Proteomes" id="UP000694388">
    <property type="component" value="Unplaced"/>
</dbReference>
<accession>A0A8C4N6H9</accession>
<evidence type="ECO:0000256" key="1">
    <source>
        <dbReference type="SAM" id="MobiDB-lite"/>
    </source>
</evidence>
<reference evidence="2" key="2">
    <citation type="submission" date="2025-09" db="UniProtKB">
        <authorList>
            <consortium name="Ensembl"/>
        </authorList>
    </citation>
    <scope>IDENTIFICATION</scope>
</reference>
<evidence type="ECO:0000313" key="2">
    <source>
        <dbReference type="Ensembl" id="ENSEBUP00000002063.1"/>
    </source>
</evidence>
<feature type="compositionally biased region" description="Low complexity" evidence="1">
    <location>
        <begin position="462"/>
        <end position="472"/>
    </location>
</feature>
<proteinExistence type="predicted"/>
<feature type="region of interest" description="Disordered" evidence="1">
    <location>
        <begin position="138"/>
        <end position="261"/>
    </location>
</feature>
<keyword evidence="3" id="KW-1185">Reference proteome</keyword>
<organism evidence="2 3">
    <name type="scientific">Eptatretus burgeri</name>
    <name type="common">Inshore hagfish</name>
    <dbReference type="NCBI Taxonomy" id="7764"/>
    <lineage>
        <taxon>Eukaryota</taxon>
        <taxon>Metazoa</taxon>
        <taxon>Chordata</taxon>
        <taxon>Craniata</taxon>
        <taxon>Vertebrata</taxon>
        <taxon>Cyclostomata</taxon>
        <taxon>Myxini</taxon>
        <taxon>Myxiniformes</taxon>
        <taxon>Myxinidae</taxon>
        <taxon>Eptatretinae</taxon>
        <taxon>Eptatretus</taxon>
    </lineage>
</organism>
<evidence type="ECO:0000313" key="3">
    <source>
        <dbReference type="Proteomes" id="UP000694388"/>
    </source>
</evidence>
<feature type="compositionally biased region" description="Pro residues" evidence="1">
    <location>
        <begin position="373"/>
        <end position="425"/>
    </location>
</feature>
<dbReference type="AlphaFoldDB" id="A0A8C4N6H9"/>